<dbReference type="Gene3D" id="3.40.50.720">
    <property type="entry name" value="NAD(P)-binding Rossmann-like Domain"/>
    <property type="match status" value="1"/>
</dbReference>
<dbReference type="SUPFAM" id="SSF51735">
    <property type="entry name" value="NAD(P)-binding Rossmann-fold domains"/>
    <property type="match status" value="1"/>
</dbReference>
<accession>A0A4P9ZDF1</accession>
<keyword evidence="2" id="KW-1185">Reference proteome</keyword>
<evidence type="ECO:0000313" key="2">
    <source>
        <dbReference type="Proteomes" id="UP000268321"/>
    </source>
</evidence>
<dbReference type="EMBL" id="ML004449">
    <property type="protein sequence ID" value="RKP30964.1"/>
    <property type="molecule type" value="Genomic_DNA"/>
</dbReference>
<name>A0A4P9ZDF1_9ASCO</name>
<evidence type="ECO:0000313" key="1">
    <source>
        <dbReference type="EMBL" id="RKP30964.1"/>
    </source>
</evidence>
<protein>
    <submittedName>
        <fullName evidence="1">Uncharacterized protein</fullName>
    </submittedName>
</protein>
<dbReference type="Proteomes" id="UP000268321">
    <property type="component" value="Unassembled WGS sequence"/>
</dbReference>
<dbReference type="Gene3D" id="3.90.180.10">
    <property type="entry name" value="Medium-chain alcohol dehydrogenases, catalytic domain"/>
    <property type="match status" value="1"/>
</dbReference>
<dbReference type="OrthoDB" id="1879366at2759"/>
<sequence length="160" mass="17543">MKYENNCRTMVQTYFGRYPESGKFTIGGNASHIPSTKDKDALAKQLGAAHFAATDDEEFVKKVADTVDVFVNTGNSFKGASFDKGQLYFITVQPVGKNLELVPSVVVVKNTSVHGSAIGSPEELEYMLELTSKHIKPWVDAVVISENLGKTWKRSAAEKP</sequence>
<organism evidence="1 2">
    <name type="scientific">Metschnikowia bicuspidata</name>
    <dbReference type="NCBI Taxonomy" id="27322"/>
    <lineage>
        <taxon>Eukaryota</taxon>
        <taxon>Fungi</taxon>
        <taxon>Dikarya</taxon>
        <taxon>Ascomycota</taxon>
        <taxon>Saccharomycotina</taxon>
        <taxon>Pichiomycetes</taxon>
        <taxon>Metschnikowiaceae</taxon>
        <taxon>Metschnikowia</taxon>
    </lineage>
</organism>
<dbReference type="AlphaFoldDB" id="A0A4P9ZDF1"/>
<dbReference type="InterPro" id="IPR036291">
    <property type="entry name" value="NAD(P)-bd_dom_sf"/>
</dbReference>
<reference evidence="2" key="1">
    <citation type="journal article" date="2018" name="Nat. Microbiol.">
        <title>Leveraging single-cell genomics to expand the fungal tree of life.</title>
        <authorList>
            <person name="Ahrendt S.R."/>
            <person name="Quandt C.A."/>
            <person name="Ciobanu D."/>
            <person name="Clum A."/>
            <person name="Salamov A."/>
            <person name="Andreopoulos B."/>
            <person name="Cheng J.F."/>
            <person name="Woyke T."/>
            <person name="Pelin A."/>
            <person name="Henrissat B."/>
            <person name="Reynolds N.K."/>
            <person name="Benny G.L."/>
            <person name="Smith M.E."/>
            <person name="James T.Y."/>
            <person name="Grigoriev I.V."/>
        </authorList>
    </citation>
    <scope>NUCLEOTIDE SEQUENCE [LARGE SCALE GENOMIC DNA]</scope>
    <source>
        <strain evidence="2">Baker2002</strain>
    </source>
</reference>
<proteinExistence type="predicted"/>
<gene>
    <name evidence="1" type="ORF">METBISCDRAFT_22859</name>
</gene>